<accession>A0A9P6X4M2</accession>
<dbReference type="Gene3D" id="3.40.50.300">
    <property type="entry name" value="P-loop containing nucleotide triphosphate hydrolases"/>
    <property type="match status" value="1"/>
</dbReference>
<keyword evidence="2" id="KW-0342">GTP-binding</keyword>
<protein>
    <recommendedName>
        <fullName evidence="4">Tr-type G domain-containing protein</fullName>
    </recommendedName>
</protein>
<dbReference type="Proteomes" id="UP000716291">
    <property type="component" value="Unassembled WGS sequence"/>
</dbReference>
<sequence length="173" mass="19250">MSLNPDVSERKPILVAKSFVLSLASSSKTASKSEAPKPKAGSTKPAFKSADQEDTVDSKEHLSVVFVGYINAVVRWGKNGKNTKESERESWYLSWALGERVKSKTVETGKAYFETNKRHYVILDLPDHKDFVANFERGGQTRKHMMLGKVFGINKLIVTVNKMDGLLSHCTMG</sequence>
<dbReference type="PANTHER" id="PTHR23115">
    <property type="entry name" value="TRANSLATION FACTOR"/>
    <property type="match status" value="1"/>
</dbReference>
<dbReference type="SUPFAM" id="SSF52540">
    <property type="entry name" value="P-loop containing nucleoside triphosphate hydrolases"/>
    <property type="match status" value="1"/>
</dbReference>
<dbReference type="InterPro" id="IPR050100">
    <property type="entry name" value="TRAFAC_GTPase_members"/>
</dbReference>
<keyword evidence="1" id="KW-0547">Nucleotide-binding</keyword>
<organism evidence="5 6">
    <name type="scientific">Rhizopus oryzae</name>
    <name type="common">Mucormycosis agent</name>
    <name type="synonym">Rhizopus arrhizus var. delemar</name>
    <dbReference type="NCBI Taxonomy" id="64495"/>
    <lineage>
        <taxon>Eukaryota</taxon>
        <taxon>Fungi</taxon>
        <taxon>Fungi incertae sedis</taxon>
        <taxon>Mucoromycota</taxon>
        <taxon>Mucoromycotina</taxon>
        <taxon>Mucoromycetes</taxon>
        <taxon>Mucorales</taxon>
        <taxon>Mucorineae</taxon>
        <taxon>Rhizopodaceae</taxon>
        <taxon>Rhizopus</taxon>
    </lineage>
</organism>
<gene>
    <name evidence="5" type="ORF">G6F64_008876</name>
</gene>
<dbReference type="AlphaFoldDB" id="A0A9P6X4M2"/>
<evidence type="ECO:0000313" key="6">
    <source>
        <dbReference type="Proteomes" id="UP000716291"/>
    </source>
</evidence>
<evidence type="ECO:0000256" key="3">
    <source>
        <dbReference type="SAM" id="MobiDB-lite"/>
    </source>
</evidence>
<reference evidence="5" key="1">
    <citation type="journal article" date="2020" name="Microb. Genom.">
        <title>Genetic diversity of clinical and environmental Mucorales isolates obtained from an investigation of mucormycosis cases among solid organ transplant recipients.</title>
        <authorList>
            <person name="Nguyen M.H."/>
            <person name="Kaul D."/>
            <person name="Muto C."/>
            <person name="Cheng S.J."/>
            <person name="Richter R.A."/>
            <person name="Bruno V.M."/>
            <person name="Liu G."/>
            <person name="Beyhan S."/>
            <person name="Sundermann A.J."/>
            <person name="Mounaud S."/>
            <person name="Pasculle A.W."/>
            <person name="Nierman W.C."/>
            <person name="Driscoll E."/>
            <person name="Cumbie R."/>
            <person name="Clancy C.J."/>
            <person name="Dupont C.L."/>
        </authorList>
    </citation>
    <scope>NUCLEOTIDE SEQUENCE</scope>
    <source>
        <strain evidence="5">GL11</strain>
    </source>
</reference>
<evidence type="ECO:0000256" key="2">
    <source>
        <dbReference type="ARBA" id="ARBA00023134"/>
    </source>
</evidence>
<feature type="domain" description="Tr-type G" evidence="4">
    <location>
        <begin position="79"/>
        <end position="139"/>
    </location>
</feature>
<evidence type="ECO:0000259" key="4">
    <source>
        <dbReference type="Pfam" id="PF00009"/>
    </source>
</evidence>
<dbReference type="InterPro" id="IPR000795">
    <property type="entry name" value="T_Tr_GTP-bd_dom"/>
</dbReference>
<feature type="region of interest" description="Disordered" evidence="3">
    <location>
        <begin position="27"/>
        <end position="54"/>
    </location>
</feature>
<dbReference type="InterPro" id="IPR027417">
    <property type="entry name" value="P-loop_NTPase"/>
</dbReference>
<comment type="caution">
    <text evidence="5">The sequence shown here is derived from an EMBL/GenBank/DDBJ whole genome shotgun (WGS) entry which is preliminary data.</text>
</comment>
<evidence type="ECO:0000256" key="1">
    <source>
        <dbReference type="ARBA" id="ARBA00022741"/>
    </source>
</evidence>
<dbReference type="GO" id="GO:0005525">
    <property type="term" value="F:GTP binding"/>
    <property type="evidence" value="ECO:0007669"/>
    <property type="project" value="UniProtKB-KW"/>
</dbReference>
<proteinExistence type="predicted"/>
<name>A0A9P6X4M2_RHIOR</name>
<dbReference type="GO" id="GO:0003924">
    <property type="term" value="F:GTPase activity"/>
    <property type="evidence" value="ECO:0007669"/>
    <property type="project" value="InterPro"/>
</dbReference>
<feature type="compositionally biased region" description="Low complexity" evidence="3">
    <location>
        <begin position="27"/>
        <end position="42"/>
    </location>
</feature>
<dbReference type="EMBL" id="JAANQT010001525">
    <property type="protein sequence ID" value="KAG1304828.1"/>
    <property type="molecule type" value="Genomic_DNA"/>
</dbReference>
<keyword evidence="6" id="KW-1185">Reference proteome</keyword>
<dbReference type="Pfam" id="PF00009">
    <property type="entry name" value="GTP_EFTU"/>
    <property type="match status" value="1"/>
</dbReference>
<evidence type="ECO:0000313" key="5">
    <source>
        <dbReference type="EMBL" id="KAG1304828.1"/>
    </source>
</evidence>